<keyword evidence="4" id="KW-0808">Transferase</keyword>
<dbReference type="PANTHER" id="PTHR14269:SF60">
    <property type="entry name" value="CARDIOLIPIN SYNTHASE (CMP-FORMING)"/>
    <property type="match status" value="1"/>
</dbReference>
<keyword evidence="18" id="KW-1185">Reference proteome</keyword>
<evidence type="ECO:0000256" key="14">
    <source>
        <dbReference type="ARBA" id="ARBA00047433"/>
    </source>
</evidence>
<dbReference type="PANTHER" id="PTHR14269">
    <property type="entry name" value="CDP-DIACYLGLYCEROL--GLYCEROL-3-PHOSPHATE 3-PHOSPHATIDYLTRANSFERASE-RELATED"/>
    <property type="match status" value="1"/>
</dbReference>
<dbReference type="InterPro" id="IPR000462">
    <property type="entry name" value="CDP-OH_P_trans"/>
</dbReference>
<evidence type="ECO:0000256" key="15">
    <source>
        <dbReference type="SAM" id="Phobius"/>
    </source>
</evidence>
<evidence type="ECO:0000313" key="16">
    <source>
        <dbReference type="EMBL" id="ELT88693.1"/>
    </source>
</evidence>
<dbReference type="GO" id="GO:0043337">
    <property type="term" value="F:cardiolipin synthase (CMP-forming)"/>
    <property type="evidence" value="ECO:0007669"/>
    <property type="project" value="UniProtKB-EC"/>
</dbReference>
<dbReference type="FunFam" id="1.20.120.1760:FF:000005">
    <property type="entry name" value="Cardiolipin synthase 1"/>
    <property type="match status" value="1"/>
</dbReference>
<evidence type="ECO:0000256" key="4">
    <source>
        <dbReference type="ARBA" id="ARBA00022679"/>
    </source>
</evidence>
<keyword evidence="7 15" id="KW-1133">Transmembrane helix</keyword>
<comment type="catalytic activity">
    <reaction evidence="14">
        <text>a CDP-1,2-diacyl-sn-glycerol + a 1,2-diacyl-sn-glycero-3-phospho-(1'-sn-glycerol) = a cardiolipin + CMP + H(+)</text>
        <dbReference type="Rhea" id="RHEA:32931"/>
        <dbReference type="ChEBI" id="CHEBI:15378"/>
        <dbReference type="ChEBI" id="CHEBI:58332"/>
        <dbReference type="ChEBI" id="CHEBI:60377"/>
        <dbReference type="ChEBI" id="CHEBI:62237"/>
        <dbReference type="ChEBI" id="CHEBI:64716"/>
        <dbReference type="EC" id="2.7.8.41"/>
    </reaction>
</comment>
<dbReference type="AlphaFoldDB" id="R7T623"/>
<comment type="similarity">
    <text evidence="2">Belongs to the CDP-alcohol phosphatidyltransferase class-I family.</text>
</comment>
<organism evidence="16">
    <name type="scientific">Capitella teleta</name>
    <name type="common">Polychaete worm</name>
    <dbReference type="NCBI Taxonomy" id="283909"/>
    <lineage>
        <taxon>Eukaryota</taxon>
        <taxon>Metazoa</taxon>
        <taxon>Spiralia</taxon>
        <taxon>Lophotrochozoa</taxon>
        <taxon>Annelida</taxon>
        <taxon>Polychaeta</taxon>
        <taxon>Sedentaria</taxon>
        <taxon>Scolecida</taxon>
        <taxon>Capitellidae</taxon>
        <taxon>Capitella</taxon>
    </lineage>
</organism>
<dbReference type="FunCoup" id="R7T623">
    <property type="interactions" value="1176"/>
</dbReference>
<dbReference type="EMBL" id="AMQN01003407">
    <property type="status" value="NOT_ANNOTATED_CDS"/>
    <property type="molecule type" value="Genomic_DNA"/>
</dbReference>
<protein>
    <recommendedName>
        <fullName evidence="13">cardiolipin synthase (CMP-forming)</fullName>
        <ecNumber evidence="13">2.7.8.41</ecNumber>
    </recommendedName>
</protein>
<dbReference type="GO" id="GO:0005743">
    <property type="term" value="C:mitochondrial inner membrane"/>
    <property type="evidence" value="ECO:0007669"/>
    <property type="project" value="UniProtKB-SubCell"/>
</dbReference>
<reference evidence="17" key="3">
    <citation type="submission" date="2015-06" db="UniProtKB">
        <authorList>
            <consortium name="EnsemblMetazoa"/>
        </authorList>
    </citation>
    <scope>IDENTIFICATION</scope>
</reference>
<evidence type="ECO:0000256" key="8">
    <source>
        <dbReference type="ARBA" id="ARBA00023098"/>
    </source>
</evidence>
<dbReference type="EnsemblMetazoa" id="CapteT224166">
    <property type="protein sequence ID" value="CapteP224166"/>
    <property type="gene ID" value="CapteG224166"/>
</dbReference>
<evidence type="ECO:0000256" key="7">
    <source>
        <dbReference type="ARBA" id="ARBA00022989"/>
    </source>
</evidence>
<keyword evidence="8" id="KW-0443">Lipid metabolism</keyword>
<feature type="transmembrane region" description="Helical" evidence="15">
    <location>
        <begin position="208"/>
        <end position="228"/>
    </location>
</feature>
<keyword evidence="12" id="KW-1208">Phospholipid metabolism</keyword>
<dbReference type="EC" id="2.7.8.41" evidence="13"/>
<evidence type="ECO:0000256" key="6">
    <source>
        <dbReference type="ARBA" id="ARBA00022792"/>
    </source>
</evidence>
<dbReference type="InterPro" id="IPR050324">
    <property type="entry name" value="CDP-alcohol_PTase-I"/>
</dbReference>
<proteinExistence type="inferred from homology"/>
<dbReference type="OrthoDB" id="10020554at2759"/>
<keyword evidence="10 15" id="KW-0472">Membrane</keyword>
<dbReference type="Gene3D" id="1.20.120.1760">
    <property type="match status" value="1"/>
</dbReference>
<sequence length="248" mass="27314">MSSKLLFTRPFCTDSQIFPKFSSTQILLAKATAPFTVTLDENIFTIPNMLTSTRIALTPYIGYLVLQQDFNLACSLFVFAGLTDMLDGWIARKFPSQTSALGSFLDPLADKFLVTILYFTLTMAHLIPAPLTFIVIARDVLLVGAASYVRYISLPKPITLTSYFNASRATVELQPMLISKINTALQLSLVAFTLAAPVVGFVDHWALQALWCTTALTTVSSGVGYAIYKNDTFKMIQSAHKKAKTKKS</sequence>
<keyword evidence="5 15" id="KW-0812">Transmembrane</keyword>
<reference evidence="18" key="1">
    <citation type="submission" date="2012-12" db="EMBL/GenBank/DDBJ databases">
        <authorList>
            <person name="Hellsten U."/>
            <person name="Grimwood J."/>
            <person name="Chapman J.A."/>
            <person name="Shapiro H."/>
            <person name="Aerts A."/>
            <person name="Otillar R.P."/>
            <person name="Terry A.Y."/>
            <person name="Boore J.L."/>
            <person name="Simakov O."/>
            <person name="Marletaz F."/>
            <person name="Cho S.-J."/>
            <person name="Edsinger-Gonzales E."/>
            <person name="Havlak P."/>
            <person name="Kuo D.-H."/>
            <person name="Larsson T."/>
            <person name="Lv J."/>
            <person name="Arendt D."/>
            <person name="Savage R."/>
            <person name="Osoegawa K."/>
            <person name="de Jong P."/>
            <person name="Lindberg D.R."/>
            <person name="Seaver E.C."/>
            <person name="Weisblat D.A."/>
            <person name="Putnam N.H."/>
            <person name="Grigoriev I.V."/>
            <person name="Rokhsar D.S."/>
        </authorList>
    </citation>
    <scope>NUCLEOTIDE SEQUENCE</scope>
    <source>
        <strain evidence="18">I ESC-2004</strain>
    </source>
</reference>
<dbReference type="GO" id="GO:0032049">
    <property type="term" value="P:cardiolipin biosynthetic process"/>
    <property type="evidence" value="ECO:0007669"/>
    <property type="project" value="TreeGrafter"/>
</dbReference>
<dbReference type="HOGENOM" id="CLU_051314_0_2_1"/>
<feature type="transmembrane region" description="Helical" evidence="15">
    <location>
        <begin position="112"/>
        <end position="137"/>
    </location>
</feature>
<keyword evidence="6" id="KW-0999">Mitochondrion inner membrane</keyword>
<keyword evidence="11" id="KW-0594">Phospholipid biosynthesis</keyword>
<gene>
    <name evidence="16" type="ORF">CAPTEDRAFT_224166</name>
</gene>
<evidence type="ECO:0000313" key="18">
    <source>
        <dbReference type="Proteomes" id="UP000014760"/>
    </source>
</evidence>
<evidence type="ECO:0000256" key="10">
    <source>
        <dbReference type="ARBA" id="ARBA00023136"/>
    </source>
</evidence>
<evidence type="ECO:0000256" key="3">
    <source>
        <dbReference type="ARBA" id="ARBA00022516"/>
    </source>
</evidence>
<evidence type="ECO:0000256" key="2">
    <source>
        <dbReference type="ARBA" id="ARBA00010441"/>
    </source>
</evidence>
<reference evidence="16 18" key="2">
    <citation type="journal article" date="2013" name="Nature">
        <title>Insights into bilaterian evolution from three spiralian genomes.</title>
        <authorList>
            <person name="Simakov O."/>
            <person name="Marletaz F."/>
            <person name="Cho S.J."/>
            <person name="Edsinger-Gonzales E."/>
            <person name="Havlak P."/>
            <person name="Hellsten U."/>
            <person name="Kuo D.H."/>
            <person name="Larsson T."/>
            <person name="Lv J."/>
            <person name="Arendt D."/>
            <person name="Savage R."/>
            <person name="Osoegawa K."/>
            <person name="de Jong P."/>
            <person name="Grimwood J."/>
            <person name="Chapman J.A."/>
            <person name="Shapiro H."/>
            <person name="Aerts A."/>
            <person name="Otillar R.P."/>
            <person name="Terry A.Y."/>
            <person name="Boore J.L."/>
            <person name="Grigoriev I.V."/>
            <person name="Lindberg D.R."/>
            <person name="Seaver E.C."/>
            <person name="Weisblat D.A."/>
            <person name="Putnam N.H."/>
            <person name="Rokhsar D.S."/>
        </authorList>
    </citation>
    <scope>NUCLEOTIDE SEQUENCE</scope>
    <source>
        <strain evidence="16 18">I ESC-2004</strain>
    </source>
</reference>
<dbReference type="InterPro" id="IPR043130">
    <property type="entry name" value="CDP-OH_PTrfase_TM_dom"/>
</dbReference>
<dbReference type="STRING" id="283909.R7T623"/>
<evidence type="ECO:0000256" key="11">
    <source>
        <dbReference type="ARBA" id="ARBA00023209"/>
    </source>
</evidence>
<accession>R7T623</accession>
<dbReference type="OMA" id="KRFNMAS"/>
<evidence type="ECO:0000256" key="5">
    <source>
        <dbReference type="ARBA" id="ARBA00022692"/>
    </source>
</evidence>
<feature type="transmembrane region" description="Helical" evidence="15">
    <location>
        <begin position="184"/>
        <end position="202"/>
    </location>
</feature>
<keyword evidence="9" id="KW-0496">Mitochondrion</keyword>
<dbReference type="Pfam" id="PF01066">
    <property type="entry name" value="CDP-OH_P_transf"/>
    <property type="match status" value="1"/>
</dbReference>
<dbReference type="Proteomes" id="UP000014760">
    <property type="component" value="Unassembled WGS sequence"/>
</dbReference>
<evidence type="ECO:0000256" key="12">
    <source>
        <dbReference type="ARBA" id="ARBA00023264"/>
    </source>
</evidence>
<comment type="subcellular location">
    <subcellularLocation>
        <location evidence="1">Mitochondrion inner membrane</location>
        <topology evidence="1">Multi-pass membrane protein</topology>
    </subcellularLocation>
</comment>
<dbReference type="EMBL" id="KB311733">
    <property type="protein sequence ID" value="ELT88693.1"/>
    <property type="molecule type" value="Genomic_DNA"/>
</dbReference>
<keyword evidence="3" id="KW-0444">Lipid biosynthesis</keyword>
<name>R7T623_CAPTE</name>
<evidence type="ECO:0000256" key="13">
    <source>
        <dbReference type="ARBA" id="ARBA00039001"/>
    </source>
</evidence>
<evidence type="ECO:0000313" key="17">
    <source>
        <dbReference type="EnsemblMetazoa" id="CapteP224166"/>
    </source>
</evidence>
<evidence type="ECO:0000256" key="9">
    <source>
        <dbReference type="ARBA" id="ARBA00023128"/>
    </source>
</evidence>
<evidence type="ECO:0000256" key="1">
    <source>
        <dbReference type="ARBA" id="ARBA00004448"/>
    </source>
</evidence>